<gene>
    <name evidence="3" type="ORF">P5673_007884</name>
</gene>
<dbReference type="SUPFAM" id="SSF57184">
    <property type="entry name" value="Growth factor receptor domain"/>
    <property type="match status" value="6"/>
</dbReference>
<feature type="domain" description="EGF-like" evidence="2">
    <location>
        <begin position="686"/>
        <end position="727"/>
    </location>
</feature>
<organism evidence="3 4">
    <name type="scientific">Acropora cervicornis</name>
    <name type="common">Staghorn coral</name>
    <dbReference type="NCBI Taxonomy" id="6130"/>
    <lineage>
        <taxon>Eukaryota</taxon>
        <taxon>Metazoa</taxon>
        <taxon>Cnidaria</taxon>
        <taxon>Anthozoa</taxon>
        <taxon>Hexacorallia</taxon>
        <taxon>Scleractinia</taxon>
        <taxon>Astrocoeniina</taxon>
        <taxon>Acroporidae</taxon>
        <taxon>Acropora</taxon>
    </lineage>
</organism>
<proteinExistence type="predicted"/>
<dbReference type="EMBL" id="JARQWQ010000013">
    <property type="protein sequence ID" value="KAK2567981.1"/>
    <property type="molecule type" value="Genomic_DNA"/>
</dbReference>
<dbReference type="AlphaFoldDB" id="A0AAD9QVS7"/>
<feature type="domain" description="EGF-like" evidence="2">
    <location>
        <begin position="213"/>
        <end position="244"/>
    </location>
</feature>
<sequence length="911" mass="97969">MARKLCEPCSPLCLSCNGSSPVQCLSCGLPFILNNGSCVNACPDDKFINVQDSVLVCEKCDKSCLTCAGNATACTSCRTNYSRHEDGKCVKSCPEGQFADSNEQCHSCHPSCRNCNDDSASSCTACGTKDDQQLLFLHKGECMASCPSSLFADTGNHECKLCDGTCGSCSGPSSSECKSCNQGRFLLGSGVGVCVLHCPEGQYPEPFNRTCTSCLSPCKQCNPLDPNKCISCPSGKFLYNHQCISGDHCPVGTYANTTTETCEDCPVGCTSCSSSSDLQCLTCSNGCVPCGSTCKTCFGHQSNQCLSCSLPKLLGSSCVAECPSGMFHNQVTHTCEACHTACESCTGPTNSDCNSCRDGWSLVEKKCESVCPSGNFNSSAGCQPCHSTCLVCNGPTDKNCLSCSDIKFLNLQTNQCFYDCPEGQFGDLETTHCKPCSSGCKKCNNYAECLSCQSGLLLVGNSCQTQCPPGQFRTKTNSCEPCDGMCKECSLSATHCIKCEDHDVLSDGSCASICPVGTFLQFDTKRCVPCHPSCKTCTGPTANDCTGCKGGSVMVNSRCLASCPSDYYFDKEANRCQQCDYYCSTCNGGNGLQNCTKCVAPFVLYKHYCIRECPKRGWLLDSSRQECVKCHPSCARCVGPTANDCIACSHPKESLVGFSCKKECPHGTFPNQATGFCEKCHPMCETCSGPSIINCITCAKDLIQNKSTGMCSSLCPEGHYSLEKECVKCHSDCRTCNGPESYNCLSCPDRKVLHNFTCIDKCPGGTFTAIKDGNHQCFQCHPVCDSCYGPSIDNCLMCKNPLYIEGRLCVVQCSPNHVINQQGRSCHPCGKDCRIATRSNRSSLLPKEKTKREQTRLSAIAIAAGSIALLLFLVVFGILQCNSKRRMRYTIVKQSLPLSKSVGFYRVKLCV</sequence>
<dbReference type="InterPro" id="IPR009030">
    <property type="entry name" value="Growth_fac_rcpt_cys_sf"/>
</dbReference>
<feature type="domain" description="EGF-like" evidence="2">
    <location>
        <begin position="289"/>
        <end position="319"/>
    </location>
</feature>
<comment type="caution">
    <text evidence="3">The sequence shown here is derived from an EMBL/GenBank/DDBJ whole genome shotgun (WGS) entry which is preliminary data.</text>
</comment>
<evidence type="ECO:0000313" key="4">
    <source>
        <dbReference type="Proteomes" id="UP001249851"/>
    </source>
</evidence>
<keyword evidence="4" id="KW-1185">Reference proteome</keyword>
<accession>A0AAD9QVS7</accession>
<dbReference type="PANTHER" id="PTHR15332">
    <property type="entry name" value="PROPROTEIN CONVERTASE SUBTILISIN_KEXIN TYPE 5-LIKE"/>
    <property type="match status" value="1"/>
</dbReference>
<evidence type="ECO:0000313" key="3">
    <source>
        <dbReference type="EMBL" id="KAK2567981.1"/>
    </source>
</evidence>
<protein>
    <submittedName>
        <fullName evidence="3">Proprotein convertase subtilisin/kexin type 5</fullName>
    </submittedName>
</protein>
<feature type="domain" description="EGF-like" evidence="2">
    <location>
        <begin position="728"/>
        <end position="759"/>
    </location>
</feature>
<dbReference type="Proteomes" id="UP001249851">
    <property type="component" value="Unassembled WGS sequence"/>
</dbReference>
<evidence type="ECO:0000259" key="2">
    <source>
        <dbReference type="SMART" id="SM00181"/>
    </source>
</evidence>
<name>A0AAD9QVS7_ACRCE</name>
<feature type="domain" description="EGF-like" evidence="2">
    <location>
        <begin position="158"/>
        <end position="195"/>
    </location>
</feature>
<feature type="domain" description="EGF-like" evidence="2">
    <location>
        <begin position="337"/>
        <end position="368"/>
    </location>
</feature>
<dbReference type="SMART" id="SM00261">
    <property type="entry name" value="FU"/>
    <property type="match status" value="16"/>
</dbReference>
<keyword evidence="1" id="KW-0812">Transmembrane</keyword>
<dbReference type="CDD" id="cd00064">
    <property type="entry name" value="FU"/>
    <property type="match status" value="10"/>
</dbReference>
<reference evidence="3" key="2">
    <citation type="journal article" date="2023" name="Science">
        <title>Genomic signatures of disease resistance in endangered staghorn corals.</title>
        <authorList>
            <person name="Vollmer S.V."/>
            <person name="Selwyn J.D."/>
            <person name="Despard B.A."/>
            <person name="Roesel C.L."/>
        </authorList>
    </citation>
    <scope>NUCLEOTIDE SEQUENCE</scope>
    <source>
        <strain evidence="3">K2</strain>
    </source>
</reference>
<evidence type="ECO:0000256" key="1">
    <source>
        <dbReference type="SAM" id="Phobius"/>
    </source>
</evidence>
<dbReference type="SMART" id="SM00181">
    <property type="entry name" value="EGF"/>
    <property type="match status" value="10"/>
</dbReference>
<feature type="domain" description="EGF-like" evidence="2">
    <location>
        <begin position="8"/>
        <end position="39"/>
    </location>
</feature>
<keyword evidence="1" id="KW-1133">Transmembrane helix</keyword>
<dbReference type="InterPro" id="IPR000742">
    <property type="entry name" value="EGF"/>
</dbReference>
<feature type="domain" description="EGF-like" evidence="2">
    <location>
        <begin position="435"/>
        <end position="480"/>
    </location>
</feature>
<dbReference type="InterPro" id="IPR006212">
    <property type="entry name" value="Furin_repeat"/>
</dbReference>
<feature type="domain" description="EGF-like" evidence="2">
    <location>
        <begin position="488"/>
        <end position="528"/>
    </location>
</feature>
<feature type="domain" description="EGF-like" evidence="2">
    <location>
        <begin position="59"/>
        <end position="90"/>
    </location>
</feature>
<reference evidence="3" key="1">
    <citation type="journal article" date="2023" name="G3 (Bethesda)">
        <title>Whole genome assembly and annotation of the endangered Caribbean coral Acropora cervicornis.</title>
        <authorList>
            <person name="Selwyn J.D."/>
            <person name="Vollmer S.V."/>
        </authorList>
    </citation>
    <scope>NUCLEOTIDE SEQUENCE</scope>
    <source>
        <strain evidence="3">K2</strain>
    </source>
</reference>
<dbReference type="PANTHER" id="PTHR15332:SF175">
    <property type="entry name" value="PROPROTEIN CONVERTASE SUBTILISIN_KEXIN TYPE 5-LIKE"/>
    <property type="match status" value="1"/>
</dbReference>
<feature type="transmembrane region" description="Helical" evidence="1">
    <location>
        <begin position="857"/>
        <end position="879"/>
    </location>
</feature>
<dbReference type="Gene3D" id="2.10.220.10">
    <property type="entry name" value="Hormone Receptor, Insulin-like Growth Factor Receptor 1, Chain A, domain 2"/>
    <property type="match status" value="10"/>
</dbReference>
<keyword evidence="1" id="KW-0472">Membrane</keyword>